<feature type="compositionally biased region" description="Low complexity" evidence="1">
    <location>
        <begin position="1"/>
        <end position="23"/>
    </location>
</feature>
<evidence type="ECO:0000313" key="3">
    <source>
        <dbReference type="EMBL" id="KAK7018097.1"/>
    </source>
</evidence>
<comment type="caution">
    <text evidence="3">The sequence shown here is derived from an EMBL/GenBank/DDBJ whole genome shotgun (WGS) entry which is preliminary data.</text>
</comment>
<dbReference type="AlphaFoldDB" id="A0AAW0AY67"/>
<feature type="compositionally biased region" description="Pro residues" evidence="1">
    <location>
        <begin position="53"/>
        <end position="63"/>
    </location>
</feature>
<evidence type="ECO:0000256" key="2">
    <source>
        <dbReference type="SAM" id="Phobius"/>
    </source>
</evidence>
<feature type="compositionally biased region" description="Low complexity" evidence="1">
    <location>
        <begin position="64"/>
        <end position="77"/>
    </location>
</feature>
<feature type="compositionally biased region" description="Gly residues" evidence="1">
    <location>
        <begin position="478"/>
        <end position="497"/>
    </location>
</feature>
<feature type="region of interest" description="Disordered" evidence="1">
    <location>
        <begin position="1"/>
        <end position="160"/>
    </location>
</feature>
<feature type="transmembrane region" description="Helical" evidence="2">
    <location>
        <begin position="163"/>
        <end position="186"/>
    </location>
</feature>
<proteinExistence type="predicted"/>
<reference evidence="3 4" key="1">
    <citation type="submission" date="2024-01" db="EMBL/GenBank/DDBJ databases">
        <title>A draft genome for a cacao thread blight-causing isolate of Paramarasmius palmivorus.</title>
        <authorList>
            <person name="Baruah I.K."/>
            <person name="Bukari Y."/>
            <person name="Amoako-Attah I."/>
            <person name="Meinhardt L.W."/>
            <person name="Bailey B.A."/>
            <person name="Cohen S.P."/>
        </authorList>
    </citation>
    <scope>NUCLEOTIDE SEQUENCE [LARGE SCALE GENOMIC DNA]</scope>
    <source>
        <strain evidence="3 4">GH-12</strain>
    </source>
</reference>
<feature type="compositionally biased region" description="Gly residues" evidence="1">
    <location>
        <begin position="78"/>
        <end position="94"/>
    </location>
</feature>
<feature type="compositionally biased region" description="Polar residues" evidence="1">
    <location>
        <begin position="372"/>
        <end position="384"/>
    </location>
</feature>
<dbReference type="Proteomes" id="UP001383192">
    <property type="component" value="Unassembled WGS sequence"/>
</dbReference>
<feature type="compositionally biased region" description="Basic and acidic residues" evidence="1">
    <location>
        <begin position="433"/>
        <end position="457"/>
    </location>
</feature>
<keyword evidence="2" id="KW-1133">Transmembrane helix</keyword>
<evidence type="ECO:0000313" key="4">
    <source>
        <dbReference type="Proteomes" id="UP001383192"/>
    </source>
</evidence>
<evidence type="ECO:0000256" key="1">
    <source>
        <dbReference type="SAM" id="MobiDB-lite"/>
    </source>
</evidence>
<dbReference type="Gene3D" id="1.20.5.510">
    <property type="entry name" value="Single helix bin"/>
    <property type="match status" value="1"/>
</dbReference>
<dbReference type="EMBL" id="JAYKXP010000229">
    <property type="protein sequence ID" value="KAK7018097.1"/>
    <property type="molecule type" value="Genomic_DNA"/>
</dbReference>
<protein>
    <submittedName>
        <fullName evidence="3">Uncharacterized protein</fullName>
    </submittedName>
</protein>
<feature type="compositionally biased region" description="Low complexity" evidence="1">
    <location>
        <begin position="390"/>
        <end position="416"/>
    </location>
</feature>
<keyword evidence="2" id="KW-0472">Membrane</keyword>
<sequence length="497" mass="50215">MSSDSLSLSIPTILPPLSTSSEPTTPPPSSDSATSASSPPPTTQSEPETSPTSAPPPTSPTSEPPTNTNTNTDTNTGTGTGTGNGSGTPTGSGSGSESAPPSTTEQSTESTLTTPQATVTQVTVITTAPDGQTQTTVFETSTTLPPGSVVTSPASSSDSNTGAIAGGVVGGVAGLAILVALAVWAYKRWRLRKAIEEFDGNFDPDRVVSSGGAVGGMSQRPGGGGVLSRRDPPGAPTLPQIPIDDTEDDGMGGRLNAASVGGGVVSPYPLFAPGHGHGHSPHPSQTTFPNPYGPPPQSPTTTDSHYTGAMAGAGVIGGIRPLDLVYLLPHPAWCLRRIPAVWVQEREAYGGFAGGMPVPQHHPNQPAPYGPSSYTYYNNGNGSPNGRRMSASTSAPSDAQSQSQSNYSQPSGSASAQQHQQRLAVANPDEEFGEQHRTYLAEGPLVHRDAGPARDEIPPTYESILPGLSGGASRDVKGGGAGVGSGGNGEGGSGSRD</sequence>
<keyword evidence="2" id="KW-0812">Transmembrane</keyword>
<feature type="region of interest" description="Disordered" evidence="1">
    <location>
        <begin position="354"/>
        <end position="497"/>
    </location>
</feature>
<accession>A0AAW0AY67</accession>
<feature type="region of interest" description="Disordered" evidence="1">
    <location>
        <begin position="271"/>
        <end position="306"/>
    </location>
</feature>
<feature type="region of interest" description="Disordered" evidence="1">
    <location>
        <begin position="211"/>
        <end position="245"/>
    </location>
</feature>
<name>A0AAW0AY67_9AGAR</name>
<keyword evidence="4" id="KW-1185">Reference proteome</keyword>
<feature type="compositionally biased region" description="Low complexity" evidence="1">
    <location>
        <begin position="30"/>
        <end position="52"/>
    </location>
</feature>
<organism evidence="3 4">
    <name type="scientific">Paramarasmius palmivorus</name>
    <dbReference type="NCBI Taxonomy" id="297713"/>
    <lineage>
        <taxon>Eukaryota</taxon>
        <taxon>Fungi</taxon>
        <taxon>Dikarya</taxon>
        <taxon>Basidiomycota</taxon>
        <taxon>Agaricomycotina</taxon>
        <taxon>Agaricomycetes</taxon>
        <taxon>Agaricomycetidae</taxon>
        <taxon>Agaricales</taxon>
        <taxon>Marasmiineae</taxon>
        <taxon>Marasmiaceae</taxon>
        <taxon>Paramarasmius</taxon>
    </lineage>
</organism>
<gene>
    <name evidence="3" type="ORF">VNI00_018384</name>
</gene>
<feature type="compositionally biased region" description="Low complexity" evidence="1">
    <location>
        <begin position="95"/>
        <end position="160"/>
    </location>
</feature>